<protein>
    <recommendedName>
        <fullName evidence="1">Single-stranded DNA binding protein Ssb-like OB fold domain-containing protein</fullName>
    </recommendedName>
</protein>
<accession>A0A7S4Q4C3</accession>
<dbReference type="InterPro" id="IPR048970">
    <property type="entry name" value="OB_Ssb-like"/>
</dbReference>
<dbReference type="EMBL" id="HBNR01017706">
    <property type="protein sequence ID" value="CAE4572068.1"/>
    <property type="molecule type" value="Transcribed_RNA"/>
</dbReference>
<organism evidence="2">
    <name type="scientific">Alexandrium monilatum</name>
    <dbReference type="NCBI Taxonomy" id="311494"/>
    <lineage>
        <taxon>Eukaryota</taxon>
        <taxon>Sar</taxon>
        <taxon>Alveolata</taxon>
        <taxon>Dinophyceae</taxon>
        <taxon>Gonyaulacales</taxon>
        <taxon>Pyrocystaceae</taxon>
        <taxon>Alexandrium</taxon>
    </lineage>
</organism>
<proteinExistence type="predicted"/>
<evidence type="ECO:0000259" key="1">
    <source>
        <dbReference type="Pfam" id="PF21473"/>
    </source>
</evidence>
<dbReference type="SUPFAM" id="SSF50249">
    <property type="entry name" value="Nucleic acid-binding proteins"/>
    <property type="match status" value="1"/>
</dbReference>
<dbReference type="PANTHER" id="PTHR31472">
    <property type="entry name" value="OS05G0244600 PROTEIN"/>
    <property type="match status" value="1"/>
</dbReference>
<dbReference type="Pfam" id="PF21473">
    <property type="entry name" value="OB_Ssb-like"/>
    <property type="match status" value="1"/>
</dbReference>
<gene>
    <name evidence="2" type="ORF">AMON00008_LOCUS11687</name>
</gene>
<dbReference type="AlphaFoldDB" id="A0A7S4Q4C3"/>
<dbReference type="InterPro" id="IPR012340">
    <property type="entry name" value="NA-bd_OB-fold"/>
</dbReference>
<dbReference type="Gene3D" id="2.40.50.140">
    <property type="entry name" value="Nucleic acid-binding proteins"/>
    <property type="match status" value="1"/>
</dbReference>
<reference evidence="2" key="1">
    <citation type="submission" date="2021-01" db="EMBL/GenBank/DDBJ databases">
        <authorList>
            <person name="Corre E."/>
            <person name="Pelletier E."/>
            <person name="Niang G."/>
            <person name="Scheremetjew M."/>
            <person name="Finn R."/>
            <person name="Kale V."/>
            <person name="Holt S."/>
            <person name="Cochrane G."/>
            <person name="Meng A."/>
            <person name="Brown T."/>
            <person name="Cohen L."/>
        </authorList>
    </citation>
    <scope>NUCLEOTIDE SEQUENCE</scope>
    <source>
        <strain evidence="2">CCMP3105</strain>
    </source>
</reference>
<sequence>MASQTSFVKVCNIKPDSSPINTIVKVVSSEVRLQDLGYSNKRFVEVVVGDETGTAVLRVQQPHSQLCAAGATLVVRGARVEMFDGRMRLELGRWSRLTTIEGAAFSPNTSLEGDVSATEFVLVPSCQ</sequence>
<name>A0A7S4Q4C3_9DINO</name>
<feature type="domain" description="Single-stranded DNA binding protein Ssb-like OB fold" evidence="1">
    <location>
        <begin position="13"/>
        <end position="98"/>
    </location>
</feature>
<dbReference type="PANTHER" id="PTHR31472:SF5">
    <property type="entry name" value="OS05G0244600 PROTEIN"/>
    <property type="match status" value="1"/>
</dbReference>
<evidence type="ECO:0000313" key="2">
    <source>
        <dbReference type="EMBL" id="CAE4572068.1"/>
    </source>
</evidence>